<dbReference type="InterPro" id="IPR001173">
    <property type="entry name" value="Glyco_trans_2-like"/>
</dbReference>
<dbReference type="PANTHER" id="PTHR43685:SF5">
    <property type="entry name" value="GLYCOSYLTRANSFERASE EPSE-RELATED"/>
    <property type="match status" value="1"/>
</dbReference>
<protein>
    <submittedName>
        <fullName evidence="5">Glycosyl transferase</fullName>
    </submittedName>
</protein>
<dbReference type="Gene3D" id="3.90.550.10">
    <property type="entry name" value="Spore Coat Polysaccharide Biosynthesis Protein SpsA, Chain A"/>
    <property type="match status" value="1"/>
</dbReference>
<evidence type="ECO:0000256" key="2">
    <source>
        <dbReference type="ARBA" id="ARBA00022676"/>
    </source>
</evidence>
<evidence type="ECO:0000313" key="5">
    <source>
        <dbReference type="EMBL" id="GDY33375.1"/>
    </source>
</evidence>
<keyword evidence="3 5" id="KW-0808">Transferase</keyword>
<dbReference type="RefSeq" id="WP_137816325.1">
    <property type="nucleotide sequence ID" value="NZ_BJFL01000040.1"/>
</dbReference>
<dbReference type="InterPro" id="IPR029044">
    <property type="entry name" value="Nucleotide-diphossugar_trans"/>
</dbReference>
<evidence type="ECO:0000259" key="4">
    <source>
        <dbReference type="Pfam" id="PF00535"/>
    </source>
</evidence>
<evidence type="ECO:0000256" key="3">
    <source>
        <dbReference type="ARBA" id="ARBA00022679"/>
    </source>
</evidence>
<evidence type="ECO:0000256" key="1">
    <source>
        <dbReference type="ARBA" id="ARBA00006739"/>
    </source>
</evidence>
<dbReference type="InterPro" id="IPR050834">
    <property type="entry name" value="Glycosyltransf_2"/>
</dbReference>
<proteinExistence type="inferred from homology"/>
<comment type="similarity">
    <text evidence="1">Belongs to the glycosyltransferase 2 family.</text>
</comment>
<reference evidence="6" key="1">
    <citation type="submission" date="2019-04" db="EMBL/GenBank/DDBJ databases">
        <title>Draft genome sequence of Pseudonocardiaceae bacterium SL3-2-4.</title>
        <authorList>
            <person name="Ningsih F."/>
            <person name="Yokota A."/>
            <person name="Sakai Y."/>
            <person name="Nanatani K."/>
            <person name="Yabe S."/>
            <person name="Oetari A."/>
            <person name="Sjamsuridzal W."/>
        </authorList>
    </citation>
    <scope>NUCLEOTIDE SEQUENCE [LARGE SCALE GENOMIC DNA]</scope>
    <source>
        <strain evidence="6">SL3-2-4</strain>
    </source>
</reference>
<keyword evidence="6" id="KW-1185">Reference proteome</keyword>
<comment type="caution">
    <text evidence="5">The sequence shown here is derived from an EMBL/GenBank/DDBJ whole genome shotgun (WGS) entry which is preliminary data.</text>
</comment>
<sequence length="299" mass="32859">MTRARTTVVIATRDRAGELCRTVDELLTLRPRPPVVVVDNASSDDTPVRMRNVTRRWPNVRLIRLSRNEGVAARNVGVRHAETPYVAFSDDDSWWAPGALPLAERLLDAHPRVGLLAARTLVGPEQREDPVCALMADSPLGRVDGEPGPAVLGFLACSAVLRRQAFLEAGGFSPLLHFGAEETLLAYDLAARGWALCYVDALVAHHHPSRRRIDPATRRALELRNNALITWMRRPVADGVAAAVRLVRDAVRDGWRDPAARRAATGAFRRLPHALARRRPLPAEVRRRAGVLAAARGGE</sequence>
<feature type="domain" description="Glycosyltransferase 2-like" evidence="4">
    <location>
        <begin position="7"/>
        <end position="166"/>
    </location>
</feature>
<dbReference type="EMBL" id="BJFL01000040">
    <property type="protein sequence ID" value="GDY33375.1"/>
    <property type="molecule type" value="Genomic_DNA"/>
</dbReference>
<name>A0A4D4J974_9PSEU</name>
<dbReference type="OrthoDB" id="9787979at2"/>
<dbReference type="GO" id="GO:0016757">
    <property type="term" value="F:glycosyltransferase activity"/>
    <property type="evidence" value="ECO:0007669"/>
    <property type="project" value="UniProtKB-KW"/>
</dbReference>
<dbReference type="AlphaFoldDB" id="A0A4D4J974"/>
<organism evidence="5 6">
    <name type="scientific">Gandjariella thermophila</name>
    <dbReference type="NCBI Taxonomy" id="1931992"/>
    <lineage>
        <taxon>Bacteria</taxon>
        <taxon>Bacillati</taxon>
        <taxon>Actinomycetota</taxon>
        <taxon>Actinomycetes</taxon>
        <taxon>Pseudonocardiales</taxon>
        <taxon>Pseudonocardiaceae</taxon>
        <taxon>Gandjariella</taxon>
    </lineage>
</organism>
<dbReference type="Proteomes" id="UP000298860">
    <property type="component" value="Unassembled WGS sequence"/>
</dbReference>
<keyword evidence="2" id="KW-0328">Glycosyltransferase</keyword>
<dbReference type="SUPFAM" id="SSF53448">
    <property type="entry name" value="Nucleotide-diphospho-sugar transferases"/>
    <property type="match status" value="1"/>
</dbReference>
<dbReference type="Pfam" id="PF00535">
    <property type="entry name" value="Glycos_transf_2"/>
    <property type="match status" value="1"/>
</dbReference>
<accession>A0A4D4J974</accession>
<evidence type="ECO:0000313" key="6">
    <source>
        <dbReference type="Proteomes" id="UP000298860"/>
    </source>
</evidence>
<gene>
    <name evidence="5" type="ORF">GTS_50080</name>
</gene>
<dbReference type="PANTHER" id="PTHR43685">
    <property type="entry name" value="GLYCOSYLTRANSFERASE"/>
    <property type="match status" value="1"/>
</dbReference>